<name>A0A6A6YRY8_9PEZI</name>
<dbReference type="EMBL" id="MU003698">
    <property type="protein sequence ID" value="KAF2811541.1"/>
    <property type="molecule type" value="Genomic_DNA"/>
</dbReference>
<evidence type="ECO:0000256" key="2">
    <source>
        <dbReference type="ARBA" id="ARBA00022630"/>
    </source>
</evidence>
<gene>
    <name evidence="8 10" type="ORF">BDZ99DRAFT_518801</name>
</gene>
<keyword evidence="4" id="KW-0560">Oxidoreductase</keyword>
<evidence type="ECO:0000313" key="8">
    <source>
        <dbReference type="EMBL" id="KAF2811541.1"/>
    </source>
</evidence>
<dbReference type="InterPro" id="IPR036188">
    <property type="entry name" value="FAD/NAD-bd_sf"/>
</dbReference>
<reference evidence="8 10" key="1">
    <citation type="journal article" date="2020" name="Stud. Mycol.">
        <title>101 Dothideomycetes genomes: a test case for predicting lifestyles and emergence of pathogens.</title>
        <authorList>
            <person name="Haridas S."/>
            <person name="Albert R."/>
            <person name="Binder M."/>
            <person name="Bloem J."/>
            <person name="Labutti K."/>
            <person name="Salamov A."/>
            <person name="Andreopoulos B."/>
            <person name="Baker S."/>
            <person name="Barry K."/>
            <person name="Bills G."/>
            <person name="Bluhm B."/>
            <person name="Cannon C."/>
            <person name="Castanera R."/>
            <person name="Culley D."/>
            <person name="Daum C."/>
            <person name="Ezra D."/>
            <person name="Gonzalez J."/>
            <person name="Henrissat B."/>
            <person name="Kuo A."/>
            <person name="Liang C."/>
            <person name="Lipzen A."/>
            <person name="Lutzoni F."/>
            <person name="Magnuson J."/>
            <person name="Mondo S."/>
            <person name="Nolan M."/>
            <person name="Ohm R."/>
            <person name="Pangilinan J."/>
            <person name="Park H.-J."/>
            <person name="Ramirez L."/>
            <person name="Alfaro M."/>
            <person name="Sun H."/>
            <person name="Tritt A."/>
            <person name="Yoshinaga Y."/>
            <person name="Zwiers L.-H."/>
            <person name="Turgeon B."/>
            <person name="Goodwin S."/>
            <person name="Spatafora J."/>
            <person name="Crous P."/>
            <person name="Grigoriev I."/>
        </authorList>
    </citation>
    <scope>NUCLEOTIDE SEQUENCE</scope>
    <source>
        <strain evidence="8 10">CBS 304.34</strain>
    </source>
</reference>
<evidence type="ECO:0000313" key="9">
    <source>
        <dbReference type="Proteomes" id="UP000504636"/>
    </source>
</evidence>
<dbReference type="PANTHER" id="PTHR13789:SF215">
    <property type="entry name" value="FAD-BINDING DOMAIN-CONTAINING PROTEIN-RELATED"/>
    <property type="match status" value="1"/>
</dbReference>
<reference evidence="10" key="3">
    <citation type="submission" date="2025-04" db="UniProtKB">
        <authorList>
            <consortium name="RefSeq"/>
        </authorList>
    </citation>
    <scope>IDENTIFICATION</scope>
    <source>
        <strain evidence="10">CBS 304.34</strain>
    </source>
</reference>
<feature type="signal peptide" evidence="6">
    <location>
        <begin position="1"/>
        <end position="18"/>
    </location>
</feature>
<accession>A0A6A6YRY8</accession>
<dbReference type="Gene3D" id="3.50.50.60">
    <property type="entry name" value="FAD/NAD(P)-binding domain"/>
    <property type="match status" value="1"/>
</dbReference>
<evidence type="ECO:0000313" key="10">
    <source>
        <dbReference type="RefSeq" id="XP_033578505.1"/>
    </source>
</evidence>
<keyword evidence="9" id="KW-1185">Reference proteome</keyword>
<dbReference type="Proteomes" id="UP000504636">
    <property type="component" value="Unplaced"/>
</dbReference>
<feature type="chain" id="PRO_5044629324" evidence="6">
    <location>
        <begin position="19"/>
        <end position="408"/>
    </location>
</feature>
<dbReference type="PANTHER" id="PTHR13789">
    <property type="entry name" value="MONOOXYGENASE"/>
    <property type="match status" value="1"/>
</dbReference>
<evidence type="ECO:0000256" key="4">
    <source>
        <dbReference type="ARBA" id="ARBA00023002"/>
    </source>
</evidence>
<sequence>MPLNVIVIGAGIAGLTAATSLCQAGHSVQIFEKSSFKTEVGAALNLLPNGAIVLKHLGFDFKRALVRRHATLETVNGIDLASLTRIDLSDVEDKYGGHMQSVLRADLHSELLRLSQLAPNPATLRLGSPIKRINAVEGVVELESGEIHTADLIVAADGARSICRSEVLGFDHPPAESGNYAFRFLVPTADIRNLNEIREMIPGKLHGASILADVSDKLKTRHLAWYECHGGEFQNFVGIYPAAQHVQDVDNRSQLLSQFKHFHPRIVEILRLADDVKVWPLRFDDPLPEYTRGRVILIGDAAHTMLPFSGQGANLAIEESGLLGEFFRHAKAAEIPAEVQRFGSVRRKRVVTIKLLSRIRFGKENDTAYSLLAHDELDSADIPRSFHERLLYEWKHDVYDEVEKLGRK</sequence>
<dbReference type="GeneID" id="54466231"/>
<protein>
    <submittedName>
        <fullName evidence="8 10">Salicylate hydroxylase</fullName>
    </submittedName>
</protein>
<dbReference type="AlphaFoldDB" id="A0A6A6YRY8"/>
<evidence type="ECO:0000256" key="1">
    <source>
        <dbReference type="ARBA" id="ARBA00007992"/>
    </source>
</evidence>
<dbReference type="GO" id="GO:0004497">
    <property type="term" value="F:monooxygenase activity"/>
    <property type="evidence" value="ECO:0007669"/>
    <property type="project" value="UniProtKB-KW"/>
</dbReference>
<evidence type="ECO:0000256" key="6">
    <source>
        <dbReference type="SAM" id="SignalP"/>
    </source>
</evidence>
<dbReference type="InterPro" id="IPR002938">
    <property type="entry name" value="FAD-bd"/>
</dbReference>
<keyword evidence="5" id="KW-0503">Monooxygenase</keyword>
<dbReference type="RefSeq" id="XP_033578505.1">
    <property type="nucleotide sequence ID" value="XM_033725338.1"/>
</dbReference>
<dbReference type="GO" id="GO:0071949">
    <property type="term" value="F:FAD binding"/>
    <property type="evidence" value="ECO:0007669"/>
    <property type="project" value="InterPro"/>
</dbReference>
<dbReference type="SUPFAM" id="SSF54373">
    <property type="entry name" value="FAD-linked reductases, C-terminal domain"/>
    <property type="match status" value="1"/>
</dbReference>
<keyword evidence="3" id="KW-0274">FAD</keyword>
<dbReference type="InterPro" id="IPR050493">
    <property type="entry name" value="FAD-dep_Monooxygenase_BioMet"/>
</dbReference>
<dbReference type="OrthoDB" id="9993796at2759"/>
<comment type="similarity">
    <text evidence="1">Belongs to the paxM FAD-dependent monooxygenase family.</text>
</comment>
<evidence type="ECO:0000259" key="7">
    <source>
        <dbReference type="Pfam" id="PF01494"/>
    </source>
</evidence>
<keyword evidence="6" id="KW-0732">Signal</keyword>
<evidence type="ECO:0000256" key="5">
    <source>
        <dbReference type="ARBA" id="ARBA00023033"/>
    </source>
</evidence>
<dbReference type="SUPFAM" id="SSF51905">
    <property type="entry name" value="FAD/NAD(P)-binding domain"/>
    <property type="match status" value="1"/>
</dbReference>
<proteinExistence type="inferred from homology"/>
<dbReference type="Pfam" id="PF01494">
    <property type="entry name" value="FAD_binding_3"/>
    <property type="match status" value="1"/>
</dbReference>
<evidence type="ECO:0000256" key="3">
    <source>
        <dbReference type="ARBA" id="ARBA00022827"/>
    </source>
</evidence>
<feature type="domain" description="FAD-binding" evidence="7">
    <location>
        <begin position="4"/>
        <end position="324"/>
    </location>
</feature>
<organism evidence="8">
    <name type="scientific">Mytilinidion resinicola</name>
    <dbReference type="NCBI Taxonomy" id="574789"/>
    <lineage>
        <taxon>Eukaryota</taxon>
        <taxon>Fungi</taxon>
        <taxon>Dikarya</taxon>
        <taxon>Ascomycota</taxon>
        <taxon>Pezizomycotina</taxon>
        <taxon>Dothideomycetes</taxon>
        <taxon>Pleosporomycetidae</taxon>
        <taxon>Mytilinidiales</taxon>
        <taxon>Mytilinidiaceae</taxon>
        <taxon>Mytilinidion</taxon>
    </lineage>
</organism>
<reference evidence="10" key="2">
    <citation type="submission" date="2020-04" db="EMBL/GenBank/DDBJ databases">
        <authorList>
            <consortium name="NCBI Genome Project"/>
        </authorList>
    </citation>
    <scope>NUCLEOTIDE SEQUENCE</scope>
    <source>
        <strain evidence="10">CBS 304.34</strain>
    </source>
</reference>
<dbReference type="PRINTS" id="PR00420">
    <property type="entry name" value="RNGMNOXGNASE"/>
</dbReference>
<keyword evidence="2" id="KW-0285">Flavoprotein</keyword>